<name>A0A1H9FFE4_9FLAO</name>
<organism evidence="1 2">
    <name type="scientific">Hyunsoonleella jejuensis</name>
    <dbReference type="NCBI Taxonomy" id="419940"/>
    <lineage>
        <taxon>Bacteria</taxon>
        <taxon>Pseudomonadati</taxon>
        <taxon>Bacteroidota</taxon>
        <taxon>Flavobacteriia</taxon>
        <taxon>Flavobacteriales</taxon>
        <taxon>Flavobacteriaceae</taxon>
    </lineage>
</organism>
<keyword evidence="2" id="KW-1185">Reference proteome</keyword>
<dbReference type="Proteomes" id="UP000198999">
    <property type="component" value="Unassembled WGS sequence"/>
</dbReference>
<dbReference type="RefSeq" id="WP_092578005.1">
    <property type="nucleotide sequence ID" value="NZ_FOFN01000002.1"/>
</dbReference>
<dbReference type="STRING" id="419940.SAMN05421824_1457"/>
<accession>A0A1H9FFE4</accession>
<sequence>MIFFISIALVSLLIFGVLFVPVTGCIDTISNQYYIRIHGLAKANLEGHKTEIVRIRLVVLFFQFYLYPLRKRRVKQEEAKKSKGKLKLKKRMSFKKMFRIIRTFKITRFLLDIDTDDTILNAKLYPLFSLLKYNGANCNINFQGRNQLVLYVRNRPIHIIKSIINF</sequence>
<protein>
    <submittedName>
        <fullName evidence="1">Uncharacterized protein</fullName>
    </submittedName>
</protein>
<gene>
    <name evidence="1" type="ORF">SAMN05421824_1457</name>
</gene>
<proteinExistence type="predicted"/>
<evidence type="ECO:0000313" key="2">
    <source>
        <dbReference type="Proteomes" id="UP000198999"/>
    </source>
</evidence>
<dbReference type="OrthoDB" id="799391at2"/>
<evidence type="ECO:0000313" key="1">
    <source>
        <dbReference type="EMBL" id="SEQ36183.1"/>
    </source>
</evidence>
<reference evidence="1 2" key="1">
    <citation type="submission" date="2016-10" db="EMBL/GenBank/DDBJ databases">
        <authorList>
            <person name="de Groot N.N."/>
        </authorList>
    </citation>
    <scope>NUCLEOTIDE SEQUENCE [LARGE SCALE GENOMIC DNA]</scope>
    <source>
        <strain evidence="1 2">DSM 21035</strain>
    </source>
</reference>
<dbReference type="AlphaFoldDB" id="A0A1H9FFE4"/>
<dbReference type="EMBL" id="FOFN01000002">
    <property type="protein sequence ID" value="SEQ36183.1"/>
    <property type="molecule type" value="Genomic_DNA"/>
</dbReference>